<evidence type="ECO:0000256" key="3">
    <source>
        <dbReference type="ARBA" id="ARBA00011034"/>
    </source>
</evidence>
<sequence>MTSYTEGFDNFSVTLFFENYGWILLGAFILFYCLYNKLAPKISKYFQQREERNYAAKYHKDVDVIFDRLTKQQILVEKLQEKYNKEAEEYKKKLEERERKKREEFLEKQNLICGGQKLGSSSGSGTNKSFKPEYNPLMGSGGTNYRPQRKTPCSGGGCGK</sequence>
<dbReference type="GeneID" id="108739253"/>
<dbReference type="Proteomes" id="UP000192223">
    <property type="component" value="Unplaced"/>
</dbReference>
<keyword evidence="8 12" id="KW-1133">Transmembrane helix</keyword>
<evidence type="ECO:0000256" key="7">
    <source>
        <dbReference type="ARBA" id="ARBA00022933"/>
    </source>
</evidence>
<feature type="coiled-coil region" evidence="10">
    <location>
        <begin position="69"/>
        <end position="111"/>
    </location>
</feature>
<evidence type="ECO:0000256" key="12">
    <source>
        <dbReference type="SAM" id="Phobius"/>
    </source>
</evidence>
<proteinExistence type="inferred from homology"/>
<dbReference type="GO" id="GO:0030970">
    <property type="term" value="P:retrograde protein transport, ER to cytosol"/>
    <property type="evidence" value="ECO:0007669"/>
    <property type="project" value="TreeGrafter"/>
</dbReference>
<keyword evidence="7" id="KW-0712">Selenocysteine</keyword>
<keyword evidence="9 12" id="KW-0472">Membrane</keyword>
<dbReference type="GO" id="GO:0036502">
    <property type="term" value="C:Derlin-1-VIMP complex"/>
    <property type="evidence" value="ECO:0007669"/>
    <property type="project" value="TreeGrafter"/>
</dbReference>
<evidence type="ECO:0000313" key="14">
    <source>
        <dbReference type="RefSeq" id="XP_025830401.1"/>
    </source>
</evidence>
<evidence type="ECO:0000256" key="5">
    <source>
        <dbReference type="ARBA" id="ARBA00022692"/>
    </source>
</evidence>
<protein>
    <submittedName>
        <fullName evidence="14">Selenoprotein S B</fullName>
    </submittedName>
</protein>
<dbReference type="Pfam" id="PF06936">
    <property type="entry name" value="Selenoprotein_S"/>
    <property type="match status" value="1"/>
</dbReference>
<keyword evidence="4" id="KW-0963">Cytoplasm</keyword>
<organism evidence="13 14">
    <name type="scientific">Agrilus planipennis</name>
    <name type="common">Emerald ash borer</name>
    <name type="synonym">Agrilus marcopoli</name>
    <dbReference type="NCBI Taxonomy" id="224129"/>
    <lineage>
        <taxon>Eukaryota</taxon>
        <taxon>Metazoa</taxon>
        <taxon>Ecdysozoa</taxon>
        <taxon>Arthropoda</taxon>
        <taxon>Hexapoda</taxon>
        <taxon>Insecta</taxon>
        <taxon>Pterygota</taxon>
        <taxon>Neoptera</taxon>
        <taxon>Endopterygota</taxon>
        <taxon>Coleoptera</taxon>
        <taxon>Polyphaga</taxon>
        <taxon>Elateriformia</taxon>
        <taxon>Buprestoidea</taxon>
        <taxon>Buprestidae</taxon>
        <taxon>Agrilinae</taxon>
        <taxon>Agrilus</taxon>
    </lineage>
</organism>
<dbReference type="InterPro" id="IPR009703">
    <property type="entry name" value="Selenoprotein_S"/>
</dbReference>
<dbReference type="GO" id="GO:0030968">
    <property type="term" value="P:endoplasmic reticulum unfolded protein response"/>
    <property type="evidence" value="ECO:0007669"/>
    <property type="project" value="TreeGrafter"/>
</dbReference>
<evidence type="ECO:0000256" key="11">
    <source>
        <dbReference type="SAM" id="MobiDB-lite"/>
    </source>
</evidence>
<evidence type="ECO:0000256" key="9">
    <source>
        <dbReference type="ARBA" id="ARBA00023136"/>
    </source>
</evidence>
<feature type="transmembrane region" description="Helical" evidence="12">
    <location>
        <begin position="20"/>
        <end position="39"/>
    </location>
</feature>
<dbReference type="PANTHER" id="PTHR28621">
    <property type="entry name" value="SELENOPROTEIN S"/>
    <property type="match status" value="1"/>
</dbReference>
<keyword evidence="10" id="KW-0175">Coiled coil</keyword>
<evidence type="ECO:0000256" key="8">
    <source>
        <dbReference type="ARBA" id="ARBA00022989"/>
    </source>
</evidence>
<gene>
    <name evidence="14" type="primary">LOC108739253</name>
</gene>
<dbReference type="Gene3D" id="6.10.250.2950">
    <property type="match status" value="1"/>
</dbReference>
<dbReference type="KEGG" id="apln:108739253"/>
<evidence type="ECO:0000313" key="13">
    <source>
        <dbReference type="Proteomes" id="UP000192223"/>
    </source>
</evidence>
<evidence type="ECO:0000256" key="10">
    <source>
        <dbReference type="SAM" id="Coils"/>
    </source>
</evidence>
<dbReference type="AlphaFoldDB" id="A0A7F5QYR3"/>
<evidence type="ECO:0000256" key="1">
    <source>
        <dbReference type="ARBA" id="ARBA00004389"/>
    </source>
</evidence>
<comment type="similarity">
    <text evidence="3">Belongs to the selenoprotein S family.</text>
</comment>
<comment type="subcellular location">
    <subcellularLocation>
        <location evidence="2">Cytoplasm</location>
    </subcellularLocation>
    <subcellularLocation>
        <location evidence="1">Endoplasmic reticulum membrane</location>
        <topology evidence="1">Single-pass membrane protein</topology>
    </subcellularLocation>
</comment>
<feature type="region of interest" description="Disordered" evidence="11">
    <location>
        <begin position="114"/>
        <end position="160"/>
    </location>
</feature>
<dbReference type="RefSeq" id="XP_025830401.1">
    <property type="nucleotide sequence ID" value="XM_025974616.1"/>
</dbReference>
<dbReference type="PANTHER" id="PTHR28621:SF1">
    <property type="entry name" value="SELENOPROTEIN S"/>
    <property type="match status" value="1"/>
</dbReference>
<evidence type="ECO:0000256" key="4">
    <source>
        <dbReference type="ARBA" id="ARBA00022490"/>
    </source>
</evidence>
<evidence type="ECO:0000256" key="2">
    <source>
        <dbReference type="ARBA" id="ARBA00004496"/>
    </source>
</evidence>
<evidence type="ECO:0000256" key="6">
    <source>
        <dbReference type="ARBA" id="ARBA00022824"/>
    </source>
</evidence>
<name>A0A7F5QYR3_AGRPL</name>
<dbReference type="GO" id="GO:0036513">
    <property type="term" value="C:Derlin-1 retrotranslocation complex"/>
    <property type="evidence" value="ECO:0007669"/>
    <property type="project" value="TreeGrafter"/>
</dbReference>
<keyword evidence="5 12" id="KW-0812">Transmembrane</keyword>
<dbReference type="InParanoid" id="A0A7F5QYR3"/>
<keyword evidence="6" id="KW-0256">Endoplasmic reticulum</keyword>
<dbReference type="OrthoDB" id="75792at2759"/>
<reference evidence="14" key="1">
    <citation type="submission" date="2025-08" db="UniProtKB">
        <authorList>
            <consortium name="RefSeq"/>
        </authorList>
    </citation>
    <scope>IDENTIFICATION</scope>
    <source>
        <tissue evidence="14">Entire body</tissue>
    </source>
</reference>
<accession>A0A7F5QYR3</accession>
<keyword evidence="13" id="KW-1185">Reference proteome</keyword>